<comment type="caution">
    <text evidence="1">The sequence shown here is derived from an EMBL/GenBank/DDBJ whole genome shotgun (WGS) entry which is preliminary data.</text>
</comment>
<gene>
    <name evidence="1" type="ORF">CEXT_133061</name>
</gene>
<keyword evidence="2" id="KW-1185">Reference proteome</keyword>
<dbReference type="Proteomes" id="UP001054945">
    <property type="component" value="Unassembled WGS sequence"/>
</dbReference>
<organism evidence="1 2">
    <name type="scientific">Caerostris extrusa</name>
    <name type="common">Bark spider</name>
    <name type="synonym">Caerostris bankana</name>
    <dbReference type="NCBI Taxonomy" id="172846"/>
    <lineage>
        <taxon>Eukaryota</taxon>
        <taxon>Metazoa</taxon>
        <taxon>Ecdysozoa</taxon>
        <taxon>Arthropoda</taxon>
        <taxon>Chelicerata</taxon>
        <taxon>Arachnida</taxon>
        <taxon>Araneae</taxon>
        <taxon>Araneomorphae</taxon>
        <taxon>Entelegynae</taxon>
        <taxon>Araneoidea</taxon>
        <taxon>Araneidae</taxon>
        <taxon>Caerostris</taxon>
    </lineage>
</organism>
<name>A0AAV4XQD3_CAEEX</name>
<accession>A0AAV4XQD3</accession>
<dbReference type="EMBL" id="BPLR01018006">
    <property type="protein sequence ID" value="GIY96105.1"/>
    <property type="molecule type" value="Genomic_DNA"/>
</dbReference>
<sequence>MSQKFKSLLASFSQHINPDHQKCGIYTYYQFQITSSLDIAVLFKYKSNLPKSGISSSKICQTMAVGICYEMMSSLSNVEPLLLIADVERFDFRRLLP</sequence>
<evidence type="ECO:0000313" key="2">
    <source>
        <dbReference type="Proteomes" id="UP001054945"/>
    </source>
</evidence>
<dbReference type="AlphaFoldDB" id="A0AAV4XQD3"/>
<reference evidence="1 2" key="1">
    <citation type="submission" date="2021-06" db="EMBL/GenBank/DDBJ databases">
        <title>Caerostris extrusa draft genome.</title>
        <authorList>
            <person name="Kono N."/>
            <person name="Arakawa K."/>
        </authorList>
    </citation>
    <scope>NUCLEOTIDE SEQUENCE [LARGE SCALE GENOMIC DNA]</scope>
</reference>
<proteinExistence type="predicted"/>
<evidence type="ECO:0000313" key="1">
    <source>
        <dbReference type="EMBL" id="GIY96105.1"/>
    </source>
</evidence>
<protein>
    <submittedName>
        <fullName evidence="1">Uncharacterized protein</fullName>
    </submittedName>
</protein>